<keyword evidence="4" id="KW-1003">Cell membrane</keyword>
<dbReference type="RefSeq" id="WP_066404422.1">
    <property type="nucleotide sequence ID" value="NZ_CP011390.1"/>
</dbReference>
<evidence type="ECO:0000256" key="11">
    <source>
        <dbReference type="SAM" id="Phobius"/>
    </source>
</evidence>
<proteinExistence type="inferred from homology"/>
<feature type="region of interest" description="Disordered" evidence="10">
    <location>
        <begin position="79"/>
        <end position="104"/>
    </location>
</feature>
<evidence type="ECO:0000256" key="6">
    <source>
        <dbReference type="ARBA" id="ARBA00022692"/>
    </source>
</evidence>
<accession>A0A172TV26</accession>
<dbReference type="PATRIC" id="fig|1492898.3.peg.2354"/>
<name>A0A172TV26_9BACT</name>
<feature type="compositionally biased region" description="Pro residues" evidence="10">
    <location>
        <begin position="87"/>
        <end position="97"/>
    </location>
</feature>
<dbReference type="AlphaFoldDB" id="A0A172TV26"/>
<evidence type="ECO:0000313" key="14">
    <source>
        <dbReference type="Proteomes" id="UP000077177"/>
    </source>
</evidence>
<dbReference type="OrthoDB" id="1039448at2"/>
<protein>
    <submittedName>
        <fullName evidence="13">Energy transducer TonB</fullName>
    </submittedName>
</protein>
<dbReference type="NCBIfam" id="TIGR01352">
    <property type="entry name" value="tonB_Cterm"/>
    <property type="match status" value="1"/>
</dbReference>
<evidence type="ECO:0000256" key="7">
    <source>
        <dbReference type="ARBA" id="ARBA00022927"/>
    </source>
</evidence>
<dbReference type="KEGG" id="fla:SY85_10905"/>
<dbReference type="Pfam" id="PF03544">
    <property type="entry name" value="TonB_C"/>
    <property type="match status" value="1"/>
</dbReference>
<comment type="similarity">
    <text evidence="2">Belongs to the TonB family.</text>
</comment>
<evidence type="ECO:0000256" key="8">
    <source>
        <dbReference type="ARBA" id="ARBA00022989"/>
    </source>
</evidence>
<evidence type="ECO:0000256" key="9">
    <source>
        <dbReference type="ARBA" id="ARBA00023136"/>
    </source>
</evidence>
<feature type="transmembrane region" description="Helical" evidence="11">
    <location>
        <begin position="36"/>
        <end position="57"/>
    </location>
</feature>
<evidence type="ECO:0000256" key="3">
    <source>
        <dbReference type="ARBA" id="ARBA00022448"/>
    </source>
</evidence>
<evidence type="ECO:0000313" key="13">
    <source>
        <dbReference type="EMBL" id="ANE50935.1"/>
    </source>
</evidence>
<dbReference type="EMBL" id="CP011390">
    <property type="protein sequence ID" value="ANE50935.1"/>
    <property type="molecule type" value="Genomic_DNA"/>
</dbReference>
<evidence type="ECO:0000256" key="4">
    <source>
        <dbReference type="ARBA" id="ARBA00022475"/>
    </source>
</evidence>
<dbReference type="GO" id="GO:0030288">
    <property type="term" value="C:outer membrane-bounded periplasmic space"/>
    <property type="evidence" value="ECO:0007669"/>
    <property type="project" value="InterPro"/>
</dbReference>
<dbReference type="STRING" id="1492898.SY85_10905"/>
<dbReference type="Gene3D" id="3.30.1150.10">
    <property type="match status" value="1"/>
</dbReference>
<reference evidence="14" key="1">
    <citation type="submission" date="2015-01" db="EMBL/GenBank/DDBJ databases">
        <title>Flavisolibacter sp./LCS9/ whole genome sequencing.</title>
        <authorList>
            <person name="Kim M.K."/>
            <person name="Srinivasan S."/>
            <person name="Lee J.-J."/>
        </authorList>
    </citation>
    <scope>NUCLEOTIDE SEQUENCE [LARGE SCALE GENOMIC DNA]</scope>
    <source>
        <strain evidence="14">LCS9</strain>
    </source>
</reference>
<evidence type="ECO:0000256" key="1">
    <source>
        <dbReference type="ARBA" id="ARBA00004383"/>
    </source>
</evidence>
<keyword evidence="6 11" id="KW-0812">Transmembrane</keyword>
<dbReference type="InterPro" id="IPR003538">
    <property type="entry name" value="TonB"/>
</dbReference>
<evidence type="ECO:0000256" key="5">
    <source>
        <dbReference type="ARBA" id="ARBA00022519"/>
    </source>
</evidence>
<dbReference type="GO" id="GO:0055085">
    <property type="term" value="P:transmembrane transport"/>
    <property type="evidence" value="ECO:0007669"/>
    <property type="project" value="InterPro"/>
</dbReference>
<evidence type="ECO:0000256" key="2">
    <source>
        <dbReference type="ARBA" id="ARBA00006555"/>
    </source>
</evidence>
<sequence length="278" mass="30967">MEANKILKTDFLDLLFEDRNKAYGAYQLRKTYNKRITTALLITAGLLLLIFLTSFLANQLEDKGSKELKVEDVVLANIKEPEEQKPEPPPPPPPKQEPPPKVEMTKFTPPVIVKDEEVKKEDIPPEVEKLEDTKIDVISQEGIKDQGIAAPVVDEGKAVVEAPKDETNYDQTFTKVEVEASFPGGEGQWRKFLERNLNASAPVDNGAPPGSYTVQVQFIVDKEGNVSDVKALTSHGYGMEDEAVRVIKRGPKWTPAIQNGRQVKAYRKQPITFVVSEG</sequence>
<dbReference type="PANTHER" id="PTHR33446">
    <property type="entry name" value="PROTEIN TONB-RELATED"/>
    <property type="match status" value="1"/>
</dbReference>
<dbReference type="PROSITE" id="PS52015">
    <property type="entry name" value="TONB_CTD"/>
    <property type="match status" value="1"/>
</dbReference>
<dbReference type="GO" id="GO:0031992">
    <property type="term" value="F:energy transducer activity"/>
    <property type="evidence" value="ECO:0007669"/>
    <property type="project" value="InterPro"/>
</dbReference>
<feature type="domain" description="TonB C-terminal" evidence="12">
    <location>
        <begin position="186"/>
        <end position="278"/>
    </location>
</feature>
<keyword evidence="9 11" id="KW-0472">Membrane</keyword>
<evidence type="ECO:0000259" key="12">
    <source>
        <dbReference type="PROSITE" id="PS52015"/>
    </source>
</evidence>
<dbReference type="GO" id="GO:0015891">
    <property type="term" value="P:siderophore transport"/>
    <property type="evidence" value="ECO:0007669"/>
    <property type="project" value="InterPro"/>
</dbReference>
<reference evidence="13 14" key="2">
    <citation type="journal article" date="2016" name="Int. J. Syst. Evol. Microbiol.">
        <title>Flavisolibacter tropicus sp. nov., isolated from tropical soil.</title>
        <authorList>
            <person name="Lee J.J."/>
            <person name="Kang M.S."/>
            <person name="Kim G.S."/>
            <person name="Lee C.S."/>
            <person name="Lim S."/>
            <person name="Lee J."/>
            <person name="Roh S.H."/>
            <person name="Kang H."/>
            <person name="Ha J.M."/>
            <person name="Bae S."/>
            <person name="Jung H.Y."/>
            <person name="Kim M.K."/>
        </authorList>
    </citation>
    <scope>NUCLEOTIDE SEQUENCE [LARGE SCALE GENOMIC DNA]</scope>
    <source>
        <strain evidence="13 14">LCS9</strain>
    </source>
</reference>
<keyword evidence="5" id="KW-0997">Cell inner membrane</keyword>
<organism evidence="13 14">
    <name type="scientific">Flavisolibacter tropicus</name>
    <dbReference type="NCBI Taxonomy" id="1492898"/>
    <lineage>
        <taxon>Bacteria</taxon>
        <taxon>Pseudomonadati</taxon>
        <taxon>Bacteroidota</taxon>
        <taxon>Chitinophagia</taxon>
        <taxon>Chitinophagales</taxon>
        <taxon>Chitinophagaceae</taxon>
        <taxon>Flavisolibacter</taxon>
    </lineage>
</organism>
<keyword evidence="3" id="KW-0813">Transport</keyword>
<comment type="subcellular location">
    <subcellularLocation>
        <location evidence="1">Cell inner membrane</location>
        <topology evidence="1">Single-pass membrane protein</topology>
        <orientation evidence="1">Periplasmic side</orientation>
    </subcellularLocation>
</comment>
<keyword evidence="8 11" id="KW-1133">Transmembrane helix</keyword>
<dbReference type="InterPro" id="IPR006260">
    <property type="entry name" value="TonB/TolA_C"/>
</dbReference>
<dbReference type="Proteomes" id="UP000077177">
    <property type="component" value="Chromosome"/>
</dbReference>
<dbReference type="SUPFAM" id="SSF74653">
    <property type="entry name" value="TolA/TonB C-terminal domain"/>
    <property type="match status" value="1"/>
</dbReference>
<dbReference type="GO" id="GO:0098797">
    <property type="term" value="C:plasma membrane protein complex"/>
    <property type="evidence" value="ECO:0007669"/>
    <property type="project" value="TreeGrafter"/>
</dbReference>
<dbReference type="GO" id="GO:0015031">
    <property type="term" value="P:protein transport"/>
    <property type="evidence" value="ECO:0007669"/>
    <property type="project" value="UniProtKB-KW"/>
</dbReference>
<keyword evidence="14" id="KW-1185">Reference proteome</keyword>
<gene>
    <name evidence="13" type="ORF">SY85_10905</name>
</gene>
<dbReference type="PRINTS" id="PR01374">
    <property type="entry name" value="TONBPROTEIN"/>
</dbReference>
<dbReference type="InterPro" id="IPR051045">
    <property type="entry name" value="TonB-dependent_transducer"/>
</dbReference>
<dbReference type="PANTHER" id="PTHR33446:SF2">
    <property type="entry name" value="PROTEIN TONB"/>
    <property type="match status" value="1"/>
</dbReference>
<evidence type="ECO:0000256" key="10">
    <source>
        <dbReference type="SAM" id="MobiDB-lite"/>
    </source>
</evidence>
<dbReference type="InterPro" id="IPR037682">
    <property type="entry name" value="TonB_C"/>
</dbReference>
<keyword evidence="7" id="KW-0653">Protein transport</keyword>